<organism evidence="3 4">
    <name type="scientific">Oceanospirillum linum</name>
    <dbReference type="NCBI Taxonomy" id="966"/>
    <lineage>
        <taxon>Bacteria</taxon>
        <taxon>Pseudomonadati</taxon>
        <taxon>Pseudomonadota</taxon>
        <taxon>Gammaproteobacteria</taxon>
        <taxon>Oceanospirillales</taxon>
        <taxon>Oceanospirillaceae</taxon>
        <taxon>Oceanospirillum</taxon>
    </lineage>
</organism>
<protein>
    <recommendedName>
        <fullName evidence="5">Zinc-binding protein</fullName>
    </recommendedName>
</protein>
<gene>
    <name evidence="3" type="ORF">BTA35_0200840</name>
</gene>
<feature type="signal peptide" evidence="2">
    <location>
        <begin position="1"/>
        <end position="27"/>
    </location>
</feature>
<keyword evidence="2" id="KW-0732">Signal</keyword>
<evidence type="ECO:0000313" key="3">
    <source>
        <dbReference type="EMBL" id="OOV88877.1"/>
    </source>
</evidence>
<keyword evidence="4" id="KW-1185">Reference proteome</keyword>
<evidence type="ECO:0000256" key="1">
    <source>
        <dbReference type="SAM" id="MobiDB-lite"/>
    </source>
</evidence>
<evidence type="ECO:0008006" key="5">
    <source>
        <dbReference type="Google" id="ProtNLM"/>
    </source>
</evidence>
<sequence>MNRIRQALSVTTALPILTLLLASPVKAADLSAHEHGVANLALAQEGHEISISFTAAADSVIGYEHEPTNKKEQEALYHADEILHHPEKWLSLPANCELEERTVSLPFLDAEGHKERHHAHDDHEDHDEHDHDEHHDEHDHDEHHDEHDHDEHHDEHDHDEHHDEHDHDEHHDEHDHDEHHDEHDHDEHHDHGHVDVEASYTFHCDSEAVSPLELKLFSQLPYLELLRIEAVSERTVVVTEWEGDGSLDW</sequence>
<evidence type="ECO:0000256" key="2">
    <source>
        <dbReference type="SAM" id="SignalP"/>
    </source>
</evidence>
<dbReference type="EMBL" id="MTSD02000001">
    <property type="protein sequence ID" value="OOV88877.1"/>
    <property type="molecule type" value="Genomic_DNA"/>
</dbReference>
<dbReference type="InterPro" id="IPR021253">
    <property type="entry name" value="ZrgA-like"/>
</dbReference>
<dbReference type="Proteomes" id="UP000190064">
    <property type="component" value="Unassembled WGS sequence"/>
</dbReference>
<name>A0A1T1HGM4_OCELI</name>
<dbReference type="STRING" id="966.BTA35_0200840"/>
<feature type="chain" id="PRO_5012978630" description="Zinc-binding protein" evidence="2">
    <location>
        <begin position="28"/>
        <end position="249"/>
    </location>
</feature>
<proteinExistence type="predicted"/>
<accession>A0A1T1HGM4</accession>
<comment type="caution">
    <text evidence="3">The sequence shown here is derived from an EMBL/GenBank/DDBJ whole genome shotgun (WGS) entry which is preliminary data.</text>
</comment>
<evidence type="ECO:0000313" key="4">
    <source>
        <dbReference type="Proteomes" id="UP000190064"/>
    </source>
</evidence>
<dbReference type="AlphaFoldDB" id="A0A1T1HGM4"/>
<reference evidence="3" key="1">
    <citation type="submission" date="2017-02" db="EMBL/GenBank/DDBJ databases">
        <title>Draft Genome Sequence of the Salt Water Bacterium Oceanospirillum linum ATCC 11336.</title>
        <authorList>
            <person name="Trachtenberg A.M."/>
            <person name="Carney J.G."/>
            <person name="Linnane J.D."/>
            <person name="Rheaume B.A."/>
            <person name="Pitts N.L."/>
            <person name="Mykles D.L."/>
            <person name="Maclea K.S."/>
        </authorList>
    </citation>
    <scope>NUCLEOTIDE SEQUENCE [LARGE SCALE GENOMIC DNA]</scope>
    <source>
        <strain evidence="3">ATCC 11336</strain>
    </source>
</reference>
<feature type="region of interest" description="Disordered" evidence="1">
    <location>
        <begin position="113"/>
        <end position="190"/>
    </location>
</feature>
<dbReference type="Pfam" id="PF10986">
    <property type="entry name" value="ZrgA"/>
    <property type="match status" value="1"/>
</dbReference>